<evidence type="ECO:0000259" key="16">
    <source>
        <dbReference type="Pfam" id="PF01180"/>
    </source>
</evidence>
<evidence type="ECO:0000313" key="17">
    <source>
        <dbReference type="EMBL" id="CCH59831.1"/>
    </source>
</evidence>
<dbReference type="GO" id="GO:1990663">
    <property type="term" value="F:dihydroorotate dehydrogenase (fumarate) activity"/>
    <property type="evidence" value="ECO:0007669"/>
    <property type="project" value="UniProtKB-EC"/>
</dbReference>
<keyword evidence="10 15" id="KW-0285">Flavoprotein</keyword>
<dbReference type="SUPFAM" id="SSF51395">
    <property type="entry name" value="FMN-linked oxidoreductases"/>
    <property type="match status" value="1"/>
</dbReference>
<dbReference type="InterPro" id="IPR033886">
    <property type="entry name" value="DHOD_1A"/>
</dbReference>
<dbReference type="InterPro" id="IPR023359">
    <property type="entry name" value="Dihydro_DH_chainA_dom2"/>
</dbReference>
<evidence type="ECO:0000256" key="9">
    <source>
        <dbReference type="ARBA" id="ARBA00022490"/>
    </source>
</evidence>
<protein>
    <recommendedName>
        <fullName evidence="8 15">Dihydroorotate dehydrogenase (fumarate)</fullName>
        <ecNumber evidence="7 15">1.3.98.1</ecNumber>
    </recommendedName>
    <alternativeName>
        <fullName evidence="14 15">Dihydroorotate oxidase</fullName>
    </alternativeName>
</protein>
<feature type="domain" description="Dihydroorotate dehydrogenase catalytic" evidence="16">
    <location>
        <begin position="12"/>
        <end position="303"/>
    </location>
</feature>
<dbReference type="HAMAP" id="MF_00224">
    <property type="entry name" value="DHO_dh_type1"/>
    <property type="match status" value="1"/>
</dbReference>
<evidence type="ECO:0000256" key="10">
    <source>
        <dbReference type="ARBA" id="ARBA00022630"/>
    </source>
</evidence>
<dbReference type="InterPro" id="IPR005720">
    <property type="entry name" value="Dihydroorotate_DH_cat"/>
</dbReference>
<dbReference type="EMBL" id="HE806317">
    <property type="protein sequence ID" value="CCH59831.1"/>
    <property type="molecule type" value="Genomic_DNA"/>
</dbReference>
<dbReference type="GO" id="GO:0006207">
    <property type="term" value="P:'de novo' pyrimidine nucleobase biosynthetic process"/>
    <property type="evidence" value="ECO:0007669"/>
    <property type="project" value="EnsemblFungi"/>
</dbReference>
<evidence type="ECO:0000256" key="12">
    <source>
        <dbReference type="ARBA" id="ARBA00022975"/>
    </source>
</evidence>
<evidence type="ECO:0000256" key="2">
    <source>
        <dbReference type="ARBA" id="ARBA00001917"/>
    </source>
</evidence>
<keyword evidence="18" id="KW-1185">Reference proteome</keyword>
<dbReference type="GO" id="GO:0044205">
    <property type="term" value="P:'de novo' UMP biosynthetic process"/>
    <property type="evidence" value="ECO:0007669"/>
    <property type="project" value="UniProtKB-UniPathway"/>
</dbReference>
<comment type="function">
    <text evidence="15">Catalyzes the conversion of dihydroorotate to orotate with fumarate as the electron acceptor.</text>
</comment>
<dbReference type="UniPathway" id="UPA00070"/>
<dbReference type="OMA" id="FDFAHFD"/>
<evidence type="ECO:0000256" key="6">
    <source>
        <dbReference type="ARBA" id="ARBA00011738"/>
    </source>
</evidence>
<dbReference type="STRING" id="1071380.I2H0C9"/>
<keyword evidence="11 15" id="KW-0288">FMN</keyword>
<dbReference type="InterPro" id="IPR001295">
    <property type="entry name" value="Dihydroorotate_DH_CS"/>
</dbReference>
<dbReference type="Proteomes" id="UP000002866">
    <property type="component" value="Chromosome 2"/>
</dbReference>
<comment type="subcellular location">
    <subcellularLocation>
        <location evidence="3 15">Cytoplasm</location>
    </subcellularLocation>
</comment>
<sequence length="321" mass="35324">MANSTTVTDVSLETTFLGHKLSNPFMNASGVHCMTTKELDEMANSNAGAFITKSATSIERAGNPEPRYYSVPLGSINSMGLPNKGIDYYLEYVLKRQENFPNAGVIFFSVAGMSVDENIKLLQKIQDSSFSGVTELNLSCPNVPGKPQVAYDFELTKEILTKVFAFFKKPLGIKLPPFFDFAHFEIMSNILNQFPLTYVNSINSIGNGLYIDVESESVVIKPKNGFGGLGGEYVKPTALANVRAFYTRLNPNIKIIGTGGIRTGQDAFEHLLCGATLLQIGTELHKEGISIFDRVEKELKDIMAKKGYKSIDEFRGKLNSL</sequence>
<evidence type="ECO:0000256" key="14">
    <source>
        <dbReference type="ARBA" id="ARBA00031623"/>
    </source>
</evidence>
<dbReference type="InterPro" id="IPR024920">
    <property type="entry name" value="Dihydroorotate_DH_1"/>
</dbReference>
<dbReference type="CDD" id="cd04741">
    <property type="entry name" value="DHOD_1A_like"/>
    <property type="match status" value="1"/>
</dbReference>
<dbReference type="InterPro" id="IPR050074">
    <property type="entry name" value="DHO_dehydrogenase"/>
</dbReference>
<dbReference type="NCBIfam" id="NF002702">
    <property type="entry name" value="PRK02506.1"/>
    <property type="match status" value="1"/>
</dbReference>
<dbReference type="InParanoid" id="I2H0C9"/>
<dbReference type="Gene3D" id="3.20.20.70">
    <property type="entry name" value="Aldolase class I"/>
    <property type="match status" value="1"/>
</dbReference>
<gene>
    <name evidence="17" type="primary">TBLA0B10140</name>
    <name evidence="17" type="ORF">TBLA_0B10140</name>
</gene>
<dbReference type="PANTHER" id="PTHR48109">
    <property type="entry name" value="DIHYDROOROTATE DEHYDROGENASE (QUINONE), MITOCHONDRIAL-RELATED"/>
    <property type="match status" value="1"/>
</dbReference>
<dbReference type="AlphaFoldDB" id="I2H0C9"/>
<evidence type="ECO:0000256" key="15">
    <source>
        <dbReference type="RuleBase" id="RU364042"/>
    </source>
</evidence>
<dbReference type="KEGG" id="tbl:TBLA_0B10140"/>
<dbReference type="GeneID" id="14493794"/>
<name>I2H0C9_HENB6</name>
<accession>I2H0C9</accession>
<dbReference type="HOGENOM" id="CLU_042042_3_0_1"/>
<comment type="subunit">
    <text evidence="6 15">Homodimer.</text>
</comment>
<dbReference type="OrthoDB" id="14784at2759"/>
<evidence type="ECO:0000256" key="11">
    <source>
        <dbReference type="ARBA" id="ARBA00022643"/>
    </source>
</evidence>
<evidence type="ECO:0000256" key="13">
    <source>
        <dbReference type="ARBA" id="ARBA00023002"/>
    </source>
</evidence>
<comment type="pathway">
    <text evidence="4 15">Pyrimidine metabolism; UMP biosynthesis via de novo pathway.</text>
</comment>
<dbReference type="PANTHER" id="PTHR48109:SF1">
    <property type="entry name" value="DIHYDROOROTATE DEHYDROGENASE (FUMARATE)"/>
    <property type="match status" value="1"/>
</dbReference>
<keyword evidence="9 15" id="KW-0963">Cytoplasm</keyword>
<comment type="similarity">
    <text evidence="5 15">Belongs to the dihydroorotate dehydrogenase family. Type 1 subfamily.</text>
</comment>
<dbReference type="InterPro" id="IPR013785">
    <property type="entry name" value="Aldolase_TIM"/>
</dbReference>
<dbReference type="PROSITE" id="PS00912">
    <property type="entry name" value="DHODEHASE_2"/>
    <property type="match status" value="1"/>
</dbReference>
<evidence type="ECO:0000256" key="8">
    <source>
        <dbReference type="ARBA" id="ARBA00021374"/>
    </source>
</evidence>
<dbReference type="FunFam" id="3.20.20.70:FF:000027">
    <property type="entry name" value="Dihydropyrimidine dehydrogenase [NADP(+)]"/>
    <property type="match status" value="1"/>
</dbReference>
<evidence type="ECO:0000256" key="1">
    <source>
        <dbReference type="ARBA" id="ARBA00001694"/>
    </source>
</evidence>
<comment type="cofactor">
    <cofactor evidence="2 15">
        <name>FMN</name>
        <dbReference type="ChEBI" id="CHEBI:58210"/>
    </cofactor>
</comment>
<dbReference type="InterPro" id="IPR012135">
    <property type="entry name" value="Dihydroorotate_DH_1_2"/>
</dbReference>
<dbReference type="FunCoup" id="I2H0C9">
    <property type="interactions" value="736"/>
</dbReference>
<dbReference type="eggNOG" id="KOG1436">
    <property type="taxonomic scope" value="Eukaryota"/>
</dbReference>
<evidence type="ECO:0000256" key="7">
    <source>
        <dbReference type="ARBA" id="ARBA00011911"/>
    </source>
</evidence>
<dbReference type="GO" id="GO:0005737">
    <property type="term" value="C:cytoplasm"/>
    <property type="evidence" value="ECO:0007669"/>
    <property type="project" value="UniProtKB-SubCell"/>
</dbReference>
<dbReference type="Gene3D" id="2.30.26.10">
    <property type="entry name" value="Dihydroorotate Dehydrogenase A, chain A, domain 2"/>
    <property type="match status" value="1"/>
</dbReference>
<dbReference type="EC" id="1.3.98.1" evidence="7 15"/>
<keyword evidence="13 15" id="KW-0560">Oxidoreductase</keyword>
<evidence type="ECO:0000256" key="5">
    <source>
        <dbReference type="ARBA" id="ARBA00008008"/>
    </source>
</evidence>
<keyword evidence="12 15" id="KW-0665">Pyrimidine biosynthesis</keyword>
<dbReference type="RefSeq" id="XP_004179350.1">
    <property type="nucleotide sequence ID" value="XM_004179302.1"/>
</dbReference>
<evidence type="ECO:0000256" key="4">
    <source>
        <dbReference type="ARBA" id="ARBA00004725"/>
    </source>
</evidence>
<dbReference type="PROSITE" id="PS00911">
    <property type="entry name" value="DHODEHASE_1"/>
    <property type="match status" value="1"/>
</dbReference>
<organism evidence="17 18">
    <name type="scientific">Henningerozyma blattae (strain ATCC 34711 / CBS 6284 / DSM 70876 / NBRC 10599 / NRRL Y-10934 / UCD 77-7)</name>
    <name type="common">Yeast</name>
    <name type="synonym">Tetrapisispora blattae</name>
    <dbReference type="NCBI Taxonomy" id="1071380"/>
    <lineage>
        <taxon>Eukaryota</taxon>
        <taxon>Fungi</taxon>
        <taxon>Dikarya</taxon>
        <taxon>Ascomycota</taxon>
        <taxon>Saccharomycotina</taxon>
        <taxon>Saccharomycetes</taxon>
        <taxon>Saccharomycetales</taxon>
        <taxon>Saccharomycetaceae</taxon>
        <taxon>Henningerozyma</taxon>
    </lineage>
</organism>
<reference evidence="17 18" key="1">
    <citation type="journal article" date="2011" name="Proc. Natl. Acad. Sci. U.S.A.">
        <title>Evolutionary erosion of yeast sex chromosomes by mating-type switching accidents.</title>
        <authorList>
            <person name="Gordon J.L."/>
            <person name="Armisen D."/>
            <person name="Proux-Wera E."/>
            <person name="Oheigeartaigh S.S."/>
            <person name="Byrne K.P."/>
            <person name="Wolfe K.H."/>
        </authorList>
    </citation>
    <scope>NUCLEOTIDE SEQUENCE [LARGE SCALE GENOMIC DNA]</scope>
    <source>
        <strain evidence="18">ATCC 34711 / CBS 6284 / DSM 70876 / NBRC 10599 / NRRL Y-10934 / UCD 77-7</strain>
    </source>
</reference>
<evidence type="ECO:0000256" key="3">
    <source>
        <dbReference type="ARBA" id="ARBA00004496"/>
    </source>
</evidence>
<dbReference type="PIRSF" id="PIRSF000164">
    <property type="entry name" value="DHO_oxidase"/>
    <property type="match status" value="1"/>
</dbReference>
<comment type="catalytic activity">
    <reaction evidence="1 15">
        <text>(S)-dihydroorotate + fumarate = orotate + succinate</text>
        <dbReference type="Rhea" id="RHEA:30059"/>
        <dbReference type="ChEBI" id="CHEBI:29806"/>
        <dbReference type="ChEBI" id="CHEBI:30031"/>
        <dbReference type="ChEBI" id="CHEBI:30839"/>
        <dbReference type="ChEBI" id="CHEBI:30864"/>
        <dbReference type="EC" id="1.3.98.1"/>
    </reaction>
</comment>
<proteinExistence type="inferred from homology"/>
<dbReference type="Pfam" id="PF01180">
    <property type="entry name" value="DHO_dh"/>
    <property type="match status" value="1"/>
</dbReference>
<evidence type="ECO:0000313" key="18">
    <source>
        <dbReference type="Proteomes" id="UP000002866"/>
    </source>
</evidence>